<dbReference type="NCBIfam" id="TIGR03709">
    <property type="entry name" value="PPK2_rel_1"/>
    <property type="match status" value="1"/>
</dbReference>
<dbReference type="AlphaFoldDB" id="A0A365KXP5"/>
<dbReference type="Pfam" id="PF03976">
    <property type="entry name" value="PPK2"/>
    <property type="match status" value="1"/>
</dbReference>
<dbReference type="InterPro" id="IPR027417">
    <property type="entry name" value="P-loop_NTPase"/>
</dbReference>
<dbReference type="PANTHER" id="PTHR34383:SF3">
    <property type="entry name" value="POLYPHOSPHATE:AMP PHOSPHOTRANSFERASE"/>
    <property type="match status" value="1"/>
</dbReference>
<comment type="caution">
    <text evidence="4">The sequence shown here is derived from an EMBL/GenBank/DDBJ whole genome shotgun (WGS) entry which is preliminary data.</text>
</comment>
<dbReference type="GO" id="GO:0006797">
    <property type="term" value="P:polyphosphate metabolic process"/>
    <property type="evidence" value="ECO:0007669"/>
    <property type="project" value="InterPro"/>
</dbReference>
<accession>A0A365KXP5</accession>
<keyword evidence="1 4" id="KW-0808">Transferase</keyword>
<name>A0A365KXP5_9BACL</name>
<evidence type="ECO:0000313" key="5">
    <source>
        <dbReference type="Proteomes" id="UP000251002"/>
    </source>
</evidence>
<evidence type="ECO:0000256" key="1">
    <source>
        <dbReference type="ARBA" id="ARBA00022679"/>
    </source>
</evidence>
<gene>
    <name evidence="4" type="ORF">DP120_10590</name>
</gene>
<dbReference type="InterPro" id="IPR022300">
    <property type="entry name" value="PPK2-rel_1"/>
</dbReference>
<evidence type="ECO:0000256" key="2">
    <source>
        <dbReference type="ARBA" id="ARBA00022777"/>
    </source>
</evidence>
<protein>
    <submittedName>
        <fullName evidence="4">Polyphosphate--nucleotide phosphotransferase</fullName>
    </submittedName>
</protein>
<dbReference type="Gene3D" id="3.40.50.300">
    <property type="entry name" value="P-loop containing nucleotide triphosphate hydrolases"/>
    <property type="match status" value="1"/>
</dbReference>
<feature type="domain" description="Polyphosphate kinase-2-related" evidence="3">
    <location>
        <begin position="31"/>
        <end position="256"/>
    </location>
</feature>
<proteinExistence type="predicted"/>
<dbReference type="SUPFAM" id="SSF52540">
    <property type="entry name" value="P-loop containing nucleoside triphosphate hydrolases"/>
    <property type="match status" value="1"/>
</dbReference>
<dbReference type="RefSeq" id="WP_112223642.1">
    <property type="nucleotide sequence ID" value="NZ_CP047673.1"/>
</dbReference>
<dbReference type="InterPro" id="IPR016898">
    <property type="entry name" value="Polyphosphate_phosphotransfera"/>
</dbReference>
<evidence type="ECO:0000313" key="4">
    <source>
        <dbReference type="EMBL" id="RAZ77914.1"/>
    </source>
</evidence>
<dbReference type="InterPro" id="IPR022488">
    <property type="entry name" value="PPK2-related"/>
</dbReference>
<sequence length="296" mass="34770">MNTDKYRVKPDEKIMLTTFSTSENDEYSQEELQKKMIPEAVQKLQELHLKLNAEEEKGILVVLQAMDAAGKDEAISYIFSNLNAQGLKTLTLGKPTEQELSHDYLWRIHDGLPARGEIAILNRSHYEEVIAPRVHEILKGEPLPDELIDEKIWETRFRQINDFERYLSENGFPVVKFFFNVSKEEQRKRLLKRMKDPQKNWEFSFSDVEEREHWDDYQKIFEDMLGNTSTECAPWYVLPADNEEYSRYIITIVMNELLTELNPQFPVISDEEREKLDEYIKKLEAEGGEKQGDAGQ</sequence>
<dbReference type="EMBL" id="QLZR01000003">
    <property type="protein sequence ID" value="RAZ77914.1"/>
    <property type="molecule type" value="Genomic_DNA"/>
</dbReference>
<reference evidence="4 5" key="1">
    <citation type="submission" date="2018-06" db="EMBL/GenBank/DDBJ databases">
        <title>The draft genome sequences of strains SCU63 and S1.</title>
        <authorList>
            <person name="Gan L."/>
        </authorList>
    </citation>
    <scope>NUCLEOTIDE SEQUENCE [LARGE SCALE GENOMIC DNA]</scope>
    <source>
        <strain evidence="4 5">SCU63</strain>
    </source>
</reference>
<organism evidence="4 5">
    <name type="scientific">Planococcus halotolerans</name>
    <dbReference type="NCBI Taxonomy" id="2233542"/>
    <lineage>
        <taxon>Bacteria</taxon>
        <taxon>Bacillati</taxon>
        <taxon>Bacillota</taxon>
        <taxon>Bacilli</taxon>
        <taxon>Bacillales</taxon>
        <taxon>Caryophanaceae</taxon>
        <taxon>Planococcus</taxon>
    </lineage>
</organism>
<keyword evidence="5" id="KW-1185">Reference proteome</keyword>
<evidence type="ECO:0000259" key="3">
    <source>
        <dbReference type="Pfam" id="PF03976"/>
    </source>
</evidence>
<dbReference type="PANTHER" id="PTHR34383">
    <property type="entry name" value="POLYPHOSPHATE:AMP PHOSPHOTRANSFERASE-RELATED"/>
    <property type="match status" value="1"/>
</dbReference>
<keyword evidence="2" id="KW-0418">Kinase</keyword>
<dbReference type="Proteomes" id="UP000251002">
    <property type="component" value="Unassembled WGS sequence"/>
</dbReference>
<dbReference type="GO" id="GO:0008976">
    <property type="term" value="F:polyphosphate kinase activity"/>
    <property type="evidence" value="ECO:0007669"/>
    <property type="project" value="InterPro"/>
</dbReference>
<dbReference type="PIRSF" id="PIRSF028756">
    <property type="entry name" value="PPK2_prd"/>
    <property type="match status" value="1"/>
</dbReference>